<comment type="cofactor">
    <cofactor evidence="8">
        <name>Mg(2+)</name>
        <dbReference type="ChEBI" id="CHEBI:18420"/>
    </cofactor>
    <text evidence="8">Binds 2 Mg(2+) per subunit.</text>
</comment>
<dbReference type="EMBL" id="KX883620">
    <property type="protein sequence ID" value="APG77292.1"/>
    <property type="molecule type" value="Genomic_RNA"/>
</dbReference>
<organism evidence="10">
    <name type="scientific">Wenzhou levi-like virus 6</name>
    <dbReference type="NCBI Taxonomy" id="1923572"/>
    <lineage>
        <taxon>Viruses</taxon>
        <taxon>Riboviria</taxon>
    </lineage>
</organism>
<evidence type="ECO:0000256" key="8">
    <source>
        <dbReference type="PIRSR" id="PIRSR605093-1"/>
    </source>
</evidence>
<dbReference type="InterPro" id="IPR005093">
    <property type="entry name" value="RNArep_beta"/>
</dbReference>
<evidence type="ECO:0000256" key="1">
    <source>
        <dbReference type="ARBA" id="ARBA00012494"/>
    </source>
</evidence>
<dbReference type="SUPFAM" id="SSF56672">
    <property type="entry name" value="DNA/RNA polymerases"/>
    <property type="match status" value="1"/>
</dbReference>
<keyword evidence="5" id="KW-0693">Viral RNA replication</keyword>
<keyword evidence="3" id="KW-0548">Nucleotidyltransferase</keyword>
<evidence type="ECO:0000256" key="5">
    <source>
        <dbReference type="ARBA" id="ARBA00022953"/>
    </source>
</evidence>
<keyword evidence="4" id="KW-0547">Nucleotide-binding</keyword>
<protein>
    <recommendedName>
        <fullName evidence="1">RNA-directed RNA polymerase</fullName>
        <ecNumber evidence="1">2.7.7.48</ecNumber>
    </recommendedName>
    <alternativeName>
        <fullName evidence="6">RNA replicase beta chain</fullName>
    </alternativeName>
</protein>
<feature type="binding site" evidence="8">
    <location>
        <position position="327"/>
    </location>
    <ligand>
        <name>Mg(2+)</name>
        <dbReference type="ChEBI" id="CHEBI:18420"/>
        <label>2</label>
    </ligand>
</feature>
<feature type="binding site" evidence="8">
    <location>
        <position position="413"/>
    </location>
    <ligand>
        <name>Mg(2+)</name>
        <dbReference type="ChEBI" id="CHEBI:18420"/>
        <label>2</label>
    </ligand>
</feature>
<sequence length="653" mass="74079">MRNYYLARNLEKSSYNSQIGSNDVHWVAMTAFIEGNALNLAWDDLCTSLSVCNRRNVKDYLCLVSDWDARLAEYAGDFSLKRLRAERQIVTFLKKFPFSEEEYEHDTRSVAIEKLMAAEAACKLTNLRLRETPRGELPGWVATAQRLIADVLQPLTNERLMNIITHGNHGPGATLTSQGNRVTTYYKYADLPYSVTPSASIYACAAISANPQWLDYLESAGVRKRLPPFGAPQYQKEIALFQDCTTLVDSDKVTFVPKDARTDRPIAVGASLNMYLQLGVKTYLQERMKQFGVDLTDQTRNQRLACEGSRYAYMNGVENCSQFSTIDLASASDTISIEIVKLLLPAEWYSFLSDLRHETGQLDDTTLFYEKFSAMGNGYTFPLESLVFWAVAKASAQFANAPSQYKDLAVYGDDLIVRLSAAPAVITALNWAGFQVNTEKSFLSGHFKESCGSDYFRGNNVRTFYLKRQIRTYEDLYFVCNSIADLVIDGRSTPGYLRMYEALISYIPKRRRRYLPITATHDSGLRVPLSYMNSIGLRPWLSSAEKRKCQSKGLLRDQNLDIQSMFCYSEYPVATTYKGWQKLVYMIALECKDKLPIHDFMKQEDILHLRNASSGQITRRKSVKSVTQVVPVLNWNGCDARGLRSHPALWMNS</sequence>
<proteinExistence type="predicted"/>
<evidence type="ECO:0000256" key="6">
    <source>
        <dbReference type="ARBA" id="ARBA00030248"/>
    </source>
</evidence>
<dbReference type="Pfam" id="PF03431">
    <property type="entry name" value="RNA_replicase_B"/>
    <property type="match status" value="1"/>
</dbReference>
<keyword evidence="8" id="KW-0460">Magnesium</keyword>
<dbReference type="InterPro" id="IPR043502">
    <property type="entry name" value="DNA/RNA_pol_sf"/>
</dbReference>
<dbReference type="PROSITE" id="PS50522">
    <property type="entry name" value="RDRP_PHAGE"/>
    <property type="match status" value="1"/>
</dbReference>
<evidence type="ECO:0000313" key="10">
    <source>
        <dbReference type="EMBL" id="APG77292.1"/>
    </source>
</evidence>
<evidence type="ECO:0000256" key="4">
    <source>
        <dbReference type="ARBA" id="ARBA00022741"/>
    </source>
</evidence>
<reference evidence="10" key="1">
    <citation type="journal article" date="2016" name="Nature">
        <title>Redefining the invertebrate RNA virosphere.</title>
        <authorList>
            <person name="Shi M."/>
            <person name="Lin X.D."/>
            <person name="Tian J.H."/>
            <person name="Chen L.J."/>
            <person name="Chen X."/>
            <person name="Li C.X."/>
            <person name="Qin X.C."/>
            <person name="Li J."/>
            <person name="Cao J.P."/>
            <person name="Eden J.S."/>
            <person name="Buchmann J."/>
            <person name="Wang W."/>
            <person name="Xu J."/>
            <person name="Holmes E.C."/>
            <person name="Zhang Y.Z."/>
        </authorList>
    </citation>
    <scope>NUCLEOTIDE SEQUENCE</scope>
    <source>
        <strain evidence="10">WZSLuoI133770</strain>
    </source>
</reference>
<evidence type="ECO:0000256" key="7">
    <source>
        <dbReference type="ARBA" id="ARBA00048744"/>
    </source>
</evidence>
<dbReference type="GO" id="GO:0003968">
    <property type="term" value="F:RNA-directed RNA polymerase activity"/>
    <property type="evidence" value="ECO:0007669"/>
    <property type="project" value="UniProtKB-EC"/>
</dbReference>
<accession>A0A1L3KIU8</accession>
<dbReference type="GO" id="GO:0039694">
    <property type="term" value="P:viral RNA genome replication"/>
    <property type="evidence" value="ECO:0007669"/>
    <property type="project" value="InterPro"/>
</dbReference>
<keyword evidence="2" id="KW-0808">Transferase</keyword>
<evidence type="ECO:0000256" key="3">
    <source>
        <dbReference type="ARBA" id="ARBA00022695"/>
    </source>
</evidence>
<dbReference type="EC" id="2.7.7.48" evidence="1"/>
<evidence type="ECO:0000256" key="2">
    <source>
        <dbReference type="ARBA" id="ARBA00022679"/>
    </source>
</evidence>
<dbReference type="GO" id="GO:0000166">
    <property type="term" value="F:nucleotide binding"/>
    <property type="evidence" value="ECO:0007669"/>
    <property type="project" value="UniProtKB-KW"/>
</dbReference>
<feature type="binding site" evidence="8">
    <location>
        <position position="414"/>
    </location>
    <ligand>
        <name>Mg(2+)</name>
        <dbReference type="ChEBI" id="CHEBI:18420"/>
        <label>2</label>
    </ligand>
</feature>
<dbReference type="InterPro" id="IPR007096">
    <property type="entry name" value="RNA-dir_Rpol_cat_phage"/>
</dbReference>
<dbReference type="GO" id="GO:0046872">
    <property type="term" value="F:metal ion binding"/>
    <property type="evidence" value="ECO:0007669"/>
    <property type="project" value="UniProtKB-KW"/>
</dbReference>
<evidence type="ECO:0000259" key="9">
    <source>
        <dbReference type="PROSITE" id="PS50522"/>
    </source>
</evidence>
<comment type="catalytic activity">
    <reaction evidence="7">
        <text>RNA(n) + a ribonucleoside 5'-triphosphate = RNA(n+1) + diphosphate</text>
        <dbReference type="Rhea" id="RHEA:21248"/>
        <dbReference type="Rhea" id="RHEA-COMP:14527"/>
        <dbReference type="Rhea" id="RHEA-COMP:17342"/>
        <dbReference type="ChEBI" id="CHEBI:33019"/>
        <dbReference type="ChEBI" id="CHEBI:61557"/>
        <dbReference type="ChEBI" id="CHEBI:140395"/>
        <dbReference type="EC" id="2.7.7.48"/>
    </reaction>
</comment>
<name>A0A1L3KIU8_9VIRU</name>
<keyword evidence="8" id="KW-0479">Metal-binding</keyword>
<feature type="domain" description="RdRp catalytic" evidence="9">
    <location>
        <begin position="312"/>
        <end position="445"/>
    </location>
</feature>